<protein>
    <submittedName>
        <fullName evidence="2">Trihelix transcription factor GT-1</fullName>
    </submittedName>
</protein>
<comment type="caution">
    <text evidence="2">The sequence shown here is derived from an EMBL/GenBank/DDBJ whole genome shotgun (WGS) entry which is preliminary data.</text>
</comment>
<evidence type="ECO:0000259" key="1">
    <source>
        <dbReference type="Pfam" id="PF26214"/>
    </source>
</evidence>
<evidence type="ECO:0000313" key="4">
    <source>
        <dbReference type="Proteomes" id="UP000436088"/>
    </source>
</evidence>
<dbReference type="InterPro" id="IPR058943">
    <property type="entry name" value="GT-1/4_C"/>
</dbReference>
<proteinExistence type="predicted"/>
<dbReference type="Pfam" id="PF26214">
    <property type="entry name" value="Ubiquitin_GT-1"/>
    <property type="match status" value="1"/>
</dbReference>
<gene>
    <name evidence="2" type="ORF">F3Y22_tig00110840pilonHSYRG00004</name>
    <name evidence="3" type="ORF">F3Y22_tig00110840pilonHSYRG00012</name>
</gene>
<dbReference type="AlphaFoldDB" id="A0A6A2ZK81"/>
<name>A0A6A2ZK81_HIBSY</name>
<organism evidence="2 4">
    <name type="scientific">Hibiscus syriacus</name>
    <name type="common">Rose of Sharon</name>
    <dbReference type="NCBI Taxonomy" id="106335"/>
    <lineage>
        <taxon>Eukaryota</taxon>
        <taxon>Viridiplantae</taxon>
        <taxon>Streptophyta</taxon>
        <taxon>Embryophyta</taxon>
        <taxon>Tracheophyta</taxon>
        <taxon>Spermatophyta</taxon>
        <taxon>Magnoliopsida</taxon>
        <taxon>eudicotyledons</taxon>
        <taxon>Gunneridae</taxon>
        <taxon>Pentapetalae</taxon>
        <taxon>rosids</taxon>
        <taxon>malvids</taxon>
        <taxon>Malvales</taxon>
        <taxon>Malvaceae</taxon>
        <taxon>Malvoideae</taxon>
        <taxon>Hibiscus</taxon>
    </lineage>
</organism>
<evidence type="ECO:0000313" key="2">
    <source>
        <dbReference type="EMBL" id="KAE8692308.1"/>
    </source>
</evidence>
<dbReference type="Proteomes" id="UP000436088">
    <property type="component" value="Unassembled WGS sequence"/>
</dbReference>
<evidence type="ECO:0000313" key="3">
    <source>
        <dbReference type="EMBL" id="KAE8692309.1"/>
    </source>
</evidence>
<feature type="domain" description="GT-1/4-like C-terminal" evidence="1">
    <location>
        <begin position="167"/>
        <end position="221"/>
    </location>
</feature>
<keyword evidence="4" id="KW-1185">Reference proteome</keyword>
<dbReference type="EMBL" id="VEPZ02001136">
    <property type="protein sequence ID" value="KAE8692309.1"/>
    <property type="molecule type" value="Genomic_DNA"/>
</dbReference>
<accession>A0A6A2ZK81</accession>
<sequence length="223" mass="25748">MCTEKWRILLKEFKKAKHQDRGSGSAKMSYYKEIEEILRERTKNAYKSPTPTPKADSFMHFADKGFDDTGISFGPVEANGRPTLNLERRLDHDGHPLAITTADAVANSVVPPWSGRLSVIRNHGCRGAIKSAFRLRTKHSFWLEDEDNMVRSLDREIPLGNYTLHLDEDHIPDHTEEMIFYTEDDYREYLARRGYTGVMEIDGYKNVNNMDDHRPNAIYRGVI</sequence>
<reference evidence="2 4" key="1">
    <citation type="submission" date="2019-09" db="EMBL/GenBank/DDBJ databases">
        <title>Draft genome information of white flower Hibiscus syriacus.</title>
        <authorList>
            <person name="Kim Y.-M."/>
        </authorList>
    </citation>
    <scope>NUCLEOTIDE SEQUENCE [LARGE SCALE GENOMIC DNA]</scope>
    <source>
        <strain evidence="4">cv. Baekdansim</strain>
        <strain evidence="2">YM2019G1</strain>
        <tissue evidence="2">Leaf</tissue>
    </source>
</reference>
<dbReference type="EMBL" id="VEPZ02001136">
    <property type="protein sequence ID" value="KAE8692308.1"/>
    <property type="molecule type" value="Genomic_DNA"/>
</dbReference>